<feature type="transmembrane region" description="Helical" evidence="2">
    <location>
        <begin position="654"/>
        <end position="671"/>
    </location>
</feature>
<evidence type="ECO:0000313" key="3">
    <source>
        <dbReference type="EMBL" id="KAK4503387.1"/>
    </source>
</evidence>
<feature type="compositionally biased region" description="Polar residues" evidence="1">
    <location>
        <begin position="86"/>
        <end position="96"/>
    </location>
</feature>
<comment type="caution">
    <text evidence="3">The sequence shown here is derived from an EMBL/GenBank/DDBJ whole genome shotgun (WGS) entry which is preliminary data.</text>
</comment>
<evidence type="ECO:0000256" key="2">
    <source>
        <dbReference type="SAM" id="Phobius"/>
    </source>
</evidence>
<evidence type="ECO:0000256" key="1">
    <source>
        <dbReference type="SAM" id="MobiDB-lite"/>
    </source>
</evidence>
<sequence length="678" mass="73743">MSSPIVVPLAETNIGALRRTATDRAVSASKRDTDRKDGLVEGPGLLKRAVTANAERRSPTLVRKKLPWLDNAQSETLSNGEKDAQPSKTPGYTTGLSVPDEAAPSRTPNAPKAELATNDNGDRNGITPVRHANRPDSQRNFYASSDYSTQMSGGEEPMPAALPRQDPASYERLVMNLQVSRSHDQHTNQDRSALKGEPGLSQNSSSSSKAGKQRHHGTKRPKPRPSLHADHADSSSSDQRPRCKSCDAAVNPRKVQSKSLSPSHHKRISPGLSRSRRKSDAEARDRPQSLKRAVTGLENLMEEALTVARNAASAGRAEDIAVVLDQATSALREAGSVRSSTNGRPLRLSPQLSTYSSQSRKGDVSSNASSTSRGRVSSEALPTVITQNGSSRKSRFRELQDSCDIERATTSSTPPKLYTAPSADSIVRDFAYGQDKRRRRHSDSTVGPPLNYGAAASFYGDHGQSVAVQPGVRKSIAGYDKLITAPAPAPLRNARRSLGKEGRVVRAHLLQRSIQGGGLAGEERGIPLEELHSPAQLNDSPTRESPGQALAHENPFTDHAAVRDTRAEQADDDDSTPSSEISKPQPSKTHVSLKEGDTFNANRFHKHRPIAREWAMSRKRLTAWIACLNTIFTGFIAGIYAGEVPRIQYQLGDQSHWVIFGNTLYVVYYIHMDDIANM</sequence>
<keyword evidence="2" id="KW-0812">Transmembrane</keyword>
<feature type="transmembrane region" description="Helical" evidence="2">
    <location>
        <begin position="621"/>
        <end position="642"/>
    </location>
</feature>
<evidence type="ECO:0000313" key="4">
    <source>
        <dbReference type="Proteomes" id="UP001305779"/>
    </source>
</evidence>
<feature type="compositionally biased region" description="Basic and acidic residues" evidence="1">
    <location>
        <begin position="560"/>
        <end position="569"/>
    </location>
</feature>
<accession>A0ABR0EP52</accession>
<feature type="region of interest" description="Disordered" evidence="1">
    <location>
        <begin position="534"/>
        <end position="596"/>
    </location>
</feature>
<name>A0ABR0EP52_ZASCE</name>
<keyword evidence="2" id="KW-1133">Transmembrane helix</keyword>
<organism evidence="3 4">
    <name type="scientific">Zasmidium cellare</name>
    <name type="common">Wine cellar mold</name>
    <name type="synonym">Racodium cellare</name>
    <dbReference type="NCBI Taxonomy" id="395010"/>
    <lineage>
        <taxon>Eukaryota</taxon>
        <taxon>Fungi</taxon>
        <taxon>Dikarya</taxon>
        <taxon>Ascomycota</taxon>
        <taxon>Pezizomycotina</taxon>
        <taxon>Dothideomycetes</taxon>
        <taxon>Dothideomycetidae</taxon>
        <taxon>Mycosphaerellales</taxon>
        <taxon>Mycosphaerellaceae</taxon>
        <taxon>Zasmidium</taxon>
    </lineage>
</organism>
<proteinExistence type="predicted"/>
<feature type="compositionally biased region" description="Basic and acidic residues" evidence="1">
    <location>
        <begin position="278"/>
        <end position="288"/>
    </location>
</feature>
<keyword evidence="4" id="KW-1185">Reference proteome</keyword>
<dbReference type="Proteomes" id="UP001305779">
    <property type="component" value="Unassembled WGS sequence"/>
</dbReference>
<feature type="compositionally biased region" description="Polar residues" evidence="1">
    <location>
        <begin position="138"/>
        <end position="152"/>
    </location>
</feature>
<gene>
    <name evidence="3" type="ORF">PRZ48_004302</name>
</gene>
<feature type="compositionally biased region" description="Basic residues" evidence="1">
    <location>
        <begin position="211"/>
        <end position="225"/>
    </location>
</feature>
<feature type="compositionally biased region" description="Polar residues" evidence="1">
    <location>
        <begin position="350"/>
        <end position="375"/>
    </location>
</feature>
<protein>
    <submittedName>
        <fullName evidence="3">Uncharacterized protein</fullName>
    </submittedName>
</protein>
<feature type="compositionally biased region" description="Basic and acidic residues" evidence="1">
    <location>
        <begin position="227"/>
        <end position="245"/>
    </location>
</feature>
<dbReference type="EMBL" id="JAXOVC010000003">
    <property type="protein sequence ID" value="KAK4503387.1"/>
    <property type="molecule type" value="Genomic_DNA"/>
</dbReference>
<feature type="region of interest" description="Disordered" evidence="1">
    <location>
        <begin position="332"/>
        <end position="402"/>
    </location>
</feature>
<reference evidence="3 4" key="1">
    <citation type="journal article" date="2023" name="G3 (Bethesda)">
        <title>A chromosome-level genome assembly of Zasmidium syzygii isolated from banana leaves.</title>
        <authorList>
            <person name="van Westerhoven A.C."/>
            <person name="Mehrabi R."/>
            <person name="Talebi R."/>
            <person name="Steentjes M.B.F."/>
            <person name="Corcolon B."/>
            <person name="Chong P.A."/>
            <person name="Kema G.H.J."/>
            <person name="Seidl M.F."/>
        </authorList>
    </citation>
    <scope>NUCLEOTIDE SEQUENCE [LARGE SCALE GENOMIC DNA]</scope>
    <source>
        <strain evidence="3 4">P124</strain>
    </source>
</reference>
<keyword evidence="2" id="KW-0472">Membrane</keyword>
<feature type="compositionally biased region" description="Polar residues" evidence="1">
    <location>
        <begin position="576"/>
        <end position="590"/>
    </location>
</feature>
<feature type="compositionally biased region" description="Basic and acidic residues" evidence="1">
    <location>
        <begin position="181"/>
        <end position="194"/>
    </location>
</feature>
<feature type="compositionally biased region" description="Polar residues" evidence="1">
    <location>
        <begin position="535"/>
        <end position="545"/>
    </location>
</feature>
<feature type="region of interest" description="Disordered" evidence="1">
    <location>
        <begin position="22"/>
        <end position="291"/>
    </location>
</feature>
<feature type="compositionally biased region" description="Basic and acidic residues" evidence="1">
    <location>
        <begin position="29"/>
        <end position="39"/>
    </location>
</feature>